<accession>A0A0D6PZ10</accession>
<comment type="caution">
    <text evidence="2">The sequence shown here is derived from an EMBL/GenBank/DDBJ whole genome shotgun (WGS) entry which is preliminary data.</text>
</comment>
<dbReference type="AlphaFoldDB" id="A0A0D6PZ10"/>
<proteinExistence type="predicted"/>
<sequence>MTQFTAFSKDLNNLPKRGDDIEISWGPPPEKKICWANGNRPSSVADPSEGCPYPPDPGYIGKVTSILPLEEAPNGLHSVIVTSEP</sequence>
<organism evidence="2 3">
    <name type="scientific">Komagataeibacter europaeus NBRC 3261</name>
    <dbReference type="NCBI Taxonomy" id="1234669"/>
    <lineage>
        <taxon>Bacteria</taxon>
        <taxon>Pseudomonadati</taxon>
        <taxon>Pseudomonadota</taxon>
        <taxon>Alphaproteobacteria</taxon>
        <taxon>Acetobacterales</taxon>
        <taxon>Acetobacteraceae</taxon>
        <taxon>Komagataeibacter</taxon>
    </lineage>
</organism>
<feature type="region of interest" description="Disordered" evidence="1">
    <location>
        <begin position="1"/>
        <end position="25"/>
    </location>
</feature>
<reference evidence="2 3" key="1">
    <citation type="submission" date="2012-11" db="EMBL/GenBank/DDBJ databases">
        <title>Whole genome sequence of Gluconacetobacter europaeus NBRC3261.</title>
        <authorList>
            <person name="Azuma Y."/>
            <person name="Higashiura N."/>
            <person name="Hirakawa H."/>
            <person name="Matsushita K."/>
        </authorList>
    </citation>
    <scope>NUCLEOTIDE SEQUENCE [LARGE SCALE GENOMIC DNA]</scope>
    <source>
        <strain evidence="2 3">NBRC 3261</strain>
    </source>
</reference>
<evidence type="ECO:0000313" key="2">
    <source>
        <dbReference type="EMBL" id="GAN96562.1"/>
    </source>
</evidence>
<gene>
    <name evidence="2" type="ORF">Geu3261_0079_012</name>
</gene>
<evidence type="ECO:0000256" key="1">
    <source>
        <dbReference type="SAM" id="MobiDB-lite"/>
    </source>
</evidence>
<name>A0A0D6PZ10_KOMEU</name>
<evidence type="ECO:0000313" key="3">
    <source>
        <dbReference type="Proteomes" id="UP000032675"/>
    </source>
</evidence>
<protein>
    <submittedName>
        <fullName evidence="2">Uncharacterized protein</fullName>
    </submittedName>
</protein>
<dbReference type="Proteomes" id="UP000032675">
    <property type="component" value="Unassembled WGS sequence"/>
</dbReference>
<dbReference type="EMBL" id="BANI01000073">
    <property type="protein sequence ID" value="GAN96562.1"/>
    <property type="molecule type" value="Genomic_DNA"/>
</dbReference>